<dbReference type="Gene3D" id="1.25.10.10">
    <property type="entry name" value="Leucine-rich Repeat Variant"/>
    <property type="match status" value="3"/>
</dbReference>
<reference evidence="1 2" key="1">
    <citation type="journal article" date="2015" name="Genome Biol. Evol.">
        <title>Comparative Genomics of a Bacterivorous Green Alga Reveals Evolutionary Causalities and Consequences of Phago-Mixotrophic Mode of Nutrition.</title>
        <authorList>
            <person name="Burns J.A."/>
            <person name="Paasch A."/>
            <person name="Narechania A."/>
            <person name="Kim E."/>
        </authorList>
    </citation>
    <scope>NUCLEOTIDE SEQUENCE [LARGE SCALE GENOMIC DNA]</scope>
    <source>
        <strain evidence="1 2">PLY_AMNH</strain>
    </source>
</reference>
<dbReference type="Proteomes" id="UP001190700">
    <property type="component" value="Unassembled WGS sequence"/>
</dbReference>
<sequence>MRCGVGIHALDENVLRRIFSLGLTYRDVASVCLVGRRWRAAAGPGAAAVRAFASIRRYVRSRPTTIERALEALGALGPRAGQHTPNIVALLGDLDPRVRNAAAYALGSLGEYAAPHLHTLVARLQQPAGNFVCGSTWALVAVGRLGPHAEPVLEALSARLVHENESERREGVLVLSWVAHHTDPFSWEGLIVGSEVHVASLEVQSQLSGMTTEVWARLVRQMARRPGAVAAVAALLVHEARDARVHSALVLGRLGETAAAHVAALAALLEDADEEVREAVAQEALPTLAREGVSEGVLSSVVARLDHAEARTRVAALVALGMVFQPVVVEYLDVVLERLDDAVAEVGAEALRCLGRMALQCSEPLACHVDAIVERFVDIGRFNPWDQLTLLESLVRHNPTACTPAIVAMLELEGDYLPVRTHALKVLEMLGKEELVPHAEAIVAQLGVEDEWLAPELRCAALATLRRLGEHARPYRAVIAGCWQAGLSSWPQEQPYVQWAAMELDGQLAEPPASHLIKIVAWMEQGDLETRRRALVLFRKNIDHAAMDGAAPCVDAVAARLSDVEAEVRCEAVDTFSKLLLCRFEGDPLGRTREAVCPALKMLADCATQHIGALVPRLEDEDESTKFRARILITECLRHYQEQVTPHLPSLMQAGMAAEVSVILC</sequence>
<dbReference type="InterPro" id="IPR011989">
    <property type="entry name" value="ARM-like"/>
</dbReference>
<organism evidence="1 2">
    <name type="scientific">Cymbomonas tetramitiformis</name>
    <dbReference type="NCBI Taxonomy" id="36881"/>
    <lineage>
        <taxon>Eukaryota</taxon>
        <taxon>Viridiplantae</taxon>
        <taxon>Chlorophyta</taxon>
        <taxon>Pyramimonadophyceae</taxon>
        <taxon>Pyramimonadales</taxon>
        <taxon>Pyramimonadaceae</taxon>
        <taxon>Cymbomonas</taxon>
    </lineage>
</organism>
<gene>
    <name evidence="1" type="ORF">CYMTET_26216</name>
</gene>
<name>A0AAE0KY96_9CHLO</name>
<dbReference type="SUPFAM" id="SSF48371">
    <property type="entry name" value="ARM repeat"/>
    <property type="match status" value="1"/>
</dbReference>
<proteinExistence type="predicted"/>
<accession>A0AAE0KY96</accession>
<dbReference type="AlphaFoldDB" id="A0AAE0KY96"/>
<evidence type="ECO:0000313" key="1">
    <source>
        <dbReference type="EMBL" id="KAK3265082.1"/>
    </source>
</evidence>
<dbReference type="EMBL" id="LGRX02014157">
    <property type="protein sequence ID" value="KAK3265082.1"/>
    <property type="molecule type" value="Genomic_DNA"/>
</dbReference>
<dbReference type="Pfam" id="PF13646">
    <property type="entry name" value="HEAT_2"/>
    <property type="match status" value="1"/>
</dbReference>
<protein>
    <submittedName>
        <fullName evidence="1">Uncharacterized protein</fullName>
    </submittedName>
</protein>
<comment type="caution">
    <text evidence="1">The sequence shown here is derived from an EMBL/GenBank/DDBJ whole genome shotgun (WGS) entry which is preliminary data.</text>
</comment>
<dbReference type="InterPro" id="IPR016024">
    <property type="entry name" value="ARM-type_fold"/>
</dbReference>
<evidence type="ECO:0000313" key="2">
    <source>
        <dbReference type="Proteomes" id="UP001190700"/>
    </source>
</evidence>
<keyword evidence="2" id="KW-1185">Reference proteome</keyword>